<dbReference type="SUPFAM" id="SSF46689">
    <property type="entry name" value="Homeodomain-like"/>
    <property type="match status" value="1"/>
</dbReference>
<dbReference type="PROSITE" id="PS50045">
    <property type="entry name" value="SIGMA54_INTERACT_4"/>
    <property type="match status" value="1"/>
</dbReference>
<dbReference type="Gene3D" id="1.10.8.60">
    <property type="match status" value="1"/>
</dbReference>
<dbReference type="PROSITE" id="PS00688">
    <property type="entry name" value="SIGMA54_INTERACT_3"/>
    <property type="match status" value="1"/>
</dbReference>
<dbReference type="Pfam" id="PF00072">
    <property type="entry name" value="Response_reg"/>
    <property type="match status" value="1"/>
</dbReference>
<keyword evidence="12" id="KW-1185">Reference proteome</keyword>
<dbReference type="SMART" id="SM00448">
    <property type="entry name" value="REC"/>
    <property type="match status" value="1"/>
</dbReference>
<name>A0A095VV93_9GAMM</name>
<dbReference type="InterPro" id="IPR025944">
    <property type="entry name" value="Sigma_54_int_dom_CS"/>
</dbReference>
<dbReference type="GO" id="GO:0043565">
    <property type="term" value="F:sequence-specific DNA binding"/>
    <property type="evidence" value="ECO:0007669"/>
    <property type="project" value="InterPro"/>
</dbReference>
<dbReference type="InterPro" id="IPR011006">
    <property type="entry name" value="CheY-like_superfamily"/>
</dbReference>
<dbReference type="PROSITE" id="PS50110">
    <property type="entry name" value="RESPONSE_REGULATORY"/>
    <property type="match status" value="1"/>
</dbReference>
<dbReference type="AlphaFoldDB" id="A0A095VV93"/>
<dbReference type="PROSITE" id="PS00676">
    <property type="entry name" value="SIGMA54_INTERACT_2"/>
    <property type="match status" value="1"/>
</dbReference>
<dbReference type="GO" id="GO:0000160">
    <property type="term" value="P:phosphorelay signal transduction system"/>
    <property type="evidence" value="ECO:0007669"/>
    <property type="project" value="UniProtKB-KW"/>
</dbReference>
<dbReference type="Pfam" id="PF00158">
    <property type="entry name" value="Sigma54_activat"/>
    <property type="match status" value="1"/>
</dbReference>
<dbReference type="eggNOG" id="COG2204">
    <property type="taxonomic scope" value="Bacteria"/>
</dbReference>
<dbReference type="SUPFAM" id="SSF52540">
    <property type="entry name" value="P-loop containing nucleoside triphosphate hydrolases"/>
    <property type="match status" value="1"/>
</dbReference>
<evidence type="ECO:0000256" key="1">
    <source>
        <dbReference type="ARBA" id="ARBA00022553"/>
    </source>
</evidence>
<keyword evidence="7" id="KW-0804">Transcription</keyword>
<gene>
    <name evidence="11" type="ORF">HRUBRA_00102</name>
</gene>
<evidence type="ECO:0000256" key="8">
    <source>
        <dbReference type="PROSITE-ProRule" id="PRU00169"/>
    </source>
</evidence>
<sequence length="438" mass="47775">MTSIYRGYLSNAPYEVSAVASIGAARQALAEMPVDIVLLDVQLPDGNGLDFVDELLSHEDAPDIVVMTAYATADMAVEAVRRGAVDFITKPFDATRLLVTLDNTVAQQKLRRDYARMTRRQGTGFEQFVGDSPAMQSVYQTIEALAASDAAVFVVGESGTGKELAARAIHDNSVRADAGFVVLNCGAMPSDRLDHALFGSDGAARSADGGTLFLDEVCELEPELQTKLLRFVQFGTFHGSGSDETQVDSRIICATNRDPLRAVQEGTLREDLYYRLHVVPLRMPPLRERGGDVALLAAHYLARFASETGKRFRGFSEDAMEALQRYPWPGNVRQLQNVLQEIVVLQDAGQVSEAMLPNYLQTGHIPMEEPTAEPASPVVASPTAREVVEPLWMVEKRAIEDAIAACDGNVNRAAGLLEVAPSTVYRKLQSWKQSGDEE</sequence>
<dbReference type="InterPro" id="IPR003593">
    <property type="entry name" value="AAA+_ATPase"/>
</dbReference>
<accession>A0A095VV93</accession>
<dbReference type="Gene3D" id="3.40.50.2300">
    <property type="match status" value="1"/>
</dbReference>
<dbReference type="Pfam" id="PF25601">
    <property type="entry name" value="AAA_lid_14"/>
    <property type="match status" value="1"/>
</dbReference>
<dbReference type="FunFam" id="1.10.10.60:FF:000343">
    <property type="entry name" value="Sigma-54-dependent Fis family transcriptional regulator"/>
    <property type="match status" value="1"/>
</dbReference>
<comment type="caution">
    <text evidence="11">The sequence shown here is derived from an EMBL/GenBank/DDBJ whole genome shotgun (WGS) entry which is preliminary data.</text>
</comment>
<dbReference type="GO" id="GO:0006355">
    <property type="term" value="P:regulation of DNA-templated transcription"/>
    <property type="evidence" value="ECO:0007669"/>
    <property type="project" value="InterPro"/>
</dbReference>
<keyword evidence="6" id="KW-0238">DNA-binding</keyword>
<dbReference type="PANTHER" id="PTHR32071">
    <property type="entry name" value="TRANSCRIPTIONAL REGULATORY PROTEIN"/>
    <property type="match status" value="1"/>
</dbReference>
<dbReference type="InterPro" id="IPR027417">
    <property type="entry name" value="P-loop_NTPase"/>
</dbReference>
<dbReference type="PANTHER" id="PTHR32071:SF117">
    <property type="entry name" value="PTS-DEPENDENT DIHYDROXYACETONE KINASE OPERON REGULATORY PROTEIN-RELATED"/>
    <property type="match status" value="1"/>
</dbReference>
<dbReference type="InterPro" id="IPR058031">
    <property type="entry name" value="AAA_lid_NorR"/>
</dbReference>
<dbReference type="SUPFAM" id="SSF52172">
    <property type="entry name" value="CheY-like"/>
    <property type="match status" value="1"/>
</dbReference>
<reference evidence="11 12" key="1">
    <citation type="journal article" date="2014" name="Genome Announc.">
        <title>Genome Sequence of Gammaproteobacterial Pseudohaliea rubra Type Strain DSM 19751, Isolated from Coastal Seawater of the Mediterranean Sea.</title>
        <authorList>
            <person name="Spring S."/>
            <person name="Fiebig A."/>
            <person name="Riedel T."/>
            <person name="Goker M."/>
            <person name="Klenk H.P."/>
        </authorList>
    </citation>
    <scope>NUCLEOTIDE SEQUENCE [LARGE SCALE GENOMIC DNA]</scope>
    <source>
        <strain evidence="11 12">DSM 19751</strain>
    </source>
</reference>
<proteinExistence type="predicted"/>
<evidence type="ECO:0000256" key="6">
    <source>
        <dbReference type="ARBA" id="ARBA00023125"/>
    </source>
</evidence>
<evidence type="ECO:0000256" key="7">
    <source>
        <dbReference type="ARBA" id="ARBA00023163"/>
    </source>
</evidence>
<keyword evidence="3" id="KW-0067">ATP-binding</keyword>
<dbReference type="FunFam" id="1.10.8.60:FF:000120">
    <property type="entry name" value="Sigma-54-dependent Fis family transcriptional regulator"/>
    <property type="match status" value="1"/>
</dbReference>
<evidence type="ECO:0000313" key="11">
    <source>
        <dbReference type="EMBL" id="KGE05280.1"/>
    </source>
</evidence>
<dbReference type="Gene3D" id="1.10.10.60">
    <property type="entry name" value="Homeodomain-like"/>
    <property type="match status" value="1"/>
</dbReference>
<dbReference type="FunFam" id="3.40.50.300:FF:000006">
    <property type="entry name" value="DNA-binding transcriptional regulator NtrC"/>
    <property type="match status" value="1"/>
</dbReference>
<protein>
    <submittedName>
        <fullName evidence="11">Regulatory protein LuxO</fullName>
    </submittedName>
</protein>
<dbReference type="InterPro" id="IPR025943">
    <property type="entry name" value="Sigma_54_int_dom_ATP-bd_2"/>
</dbReference>
<keyword evidence="4" id="KW-0902">Two-component regulatory system</keyword>
<evidence type="ECO:0000256" key="2">
    <source>
        <dbReference type="ARBA" id="ARBA00022741"/>
    </source>
</evidence>
<dbReference type="HOGENOM" id="CLU_000445_0_6_6"/>
<evidence type="ECO:0000256" key="5">
    <source>
        <dbReference type="ARBA" id="ARBA00023015"/>
    </source>
</evidence>
<dbReference type="STRING" id="1265313.HRUBRA_00102"/>
<dbReference type="InterPro" id="IPR009057">
    <property type="entry name" value="Homeodomain-like_sf"/>
</dbReference>
<dbReference type="InterPro" id="IPR002197">
    <property type="entry name" value="HTH_Fis"/>
</dbReference>
<dbReference type="Proteomes" id="UP000029640">
    <property type="component" value="Unassembled WGS sequence"/>
</dbReference>
<evidence type="ECO:0000259" key="10">
    <source>
        <dbReference type="PROSITE" id="PS50110"/>
    </source>
</evidence>
<evidence type="ECO:0000259" key="9">
    <source>
        <dbReference type="PROSITE" id="PS50045"/>
    </source>
</evidence>
<dbReference type="InterPro" id="IPR001789">
    <property type="entry name" value="Sig_transdc_resp-reg_receiver"/>
</dbReference>
<keyword evidence="2" id="KW-0547">Nucleotide-binding</keyword>
<dbReference type="GO" id="GO:0005524">
    <property type="term" value="F:ATP binding"/>
    <property type="evidence" value="ECO:0007669"/>
    <property type="project" value="UniProtKB-KW"/>
</dbReference>
<evidence type="ECO:0000256" key="3">
    <source>
        <dbReference type="ARBA" id="ARBA00022840"/>
    </source>
</evidence>
<organism evidence="11 12">
    <name type="scientific">Pseudohaliea rubra DSM 19751</name>
    <dbReference type="NCBI Taxonomy" id="1265313"/>
    <lineage>
        <taxon>Bacteria</taxon>
        <taxon>Pseudomonadati</taxon>
        <taxon>Pseudomonadota</taxon>
        <taxon>Gammaproteobacteria</taxon>
        <taxon>Cellvibrionales</taxon>
        <taxon>Halieaceae</taxon>
        <taxon>Pseudohaliea</taxon>
    </lineage>
</organism>
<evidence type="ECO:0000313" key="12">
    <source>
        <dbReference type="Proteomes" id="UP000029640"/>
    </source>
</evidence>
<feature type="modified residue" description="4-aspartylphosphate" evidence="8">
    <location>
        <position position="40"/>
    </location>
</feature>
<dbReference type="Gene3D" id="3.40.50.300">
    <property type="entry name" value="P-loop containing nucleotide triphosphate hydrolases"/>
    <property type="match status" value="1"/>
</dbReference>
<dbReference type="SMART" id="SM00382">
    <property type="entry name" value="AAA"/>
    <property type="match status" value="1"/>
</dbReference>
<dbReference type="InterPro" id="IPR002078">
    <property type="entry name" value="Sigma_54_int"/>
</dbReference>
<dbReference type="Pfam" id="PF02954">
    <property type="entry name" value="HTH_8"/>
    <property type="match status" value="1"/>
</dbReference>
<feature type="domain" description="Response regulatory" evidence="10">
    <location>
        <begin position="1"/>
        <end position="105"/>
    </location>
</feature>
<feature type="domain" description="Sigma-54 factor interaction" evidence="9">
    <location>
        <begin position="128"/>
        <end position="344"/>
    </location>
</feature>
<evidence type="ECO:0000256" key="4">
    <source>
        <dbReference type="ARBA" id="ARBA00023012"/>
    </source>
</evidence>
<keyword evidence="1 8" id="KW-0597">Phosphoprotein</keyword>
<keyword evidence="5" id="KW-0805">Transcription regulation</keyword>
<dbReference type="EMBL" id="AUVB01000003">
    <property type="protein sequence ID" value="KGE05280.1"/>
    <property type="molecule type" value="Genomic_DNA"/>
</dbReference>
<dbReference type="CDD" id="cd00009">
    <property type="entry name" value="AAA"/>
    <property type="match status" value="1"/>
</dbReference>